<comment type="caution">
    <text evidence="4">The sequence shown here is derived from an EMBL/GenBank/DDBJ whole genome shotgun (WGS) entry which is preliminary data.</text>
</comment>
<feature type="region of interest" description="Disordered" evidence="2">
    <location>
        <begin position="107"/>
        <end position="131"/>
    </location>
</feature>
<feature type="compositionally biased region" description="Polar residues" evidence="2">
    <location>
        <begin position="711"/>
        <end position="728"/>
    </location>
</feature>
<dbReference type="Pfam" id="PF04937">
    <property type="entry name" value="DUF659"/>
    <property type="match status" value="1"/>
</dbReference>
<feature type="compositionally biased region" description="Basic and acidic residues" evidence="2">
    <location>
        <begin position="44"/>
        <end position="53"/>
    </location>
</feature>
<sequence>MSAHAAYVRHGQLGRNVRPAFHGGGEQAIEVQRGALCVQKPPRGHRDDDDVASHGRPIANGVGSRPPPLFVSALYRWNSATHRGSLCLRTHCRSYCYHPVFSSSPSAIPQHSHHPKRHGHKRLSQDVRRRHPPPQDPLIPCGGYHNPNDRLLCSCVCDFMLIGLRIRNPSVRSSFDVSAGSGSGAGCVDGRASSRIPAHAHLLSCPSSRMTVVCDDSGGWIWRVRFPAPRRRPMTSAQFPARKWPSHCLRSRPPGRRWREAELPVVGRSARVTSATTSSTGVRRHVCRALQLVDQLAMADYGLRLSSYSWDCRWAAPGAWSCDCHQRVKAACHALDGDGLGLGGEPRGGDTGTSAGDHLDPDHREAAATSRSAAVDGVLEGSPPILEELSQGFPQGAGGDFDHHGDDDDTSDGFVARVDGSSGSISSGLEKHAMRLTDVAGSLSGSRSAAASSLHGIGETRAEGSGKDEEEVGAGREEESGSDFNHVSRQGSRRKRGRREGRANRSNGQQQLSCTRGLPVLQQFLEREDHRDFNSIELNHFIDWLEKLVDQRMADDPVFRQRDLICHILRTYSGQLRELEEAVEEARKKFSACKNAKAIRELSREIKRCVQAKGGLLKFLAEARSMGLIPPPNPQDHPASLPSSPSGSSLSSRLSSQSTIPLPSPASRAINIRPGRRSSTLLPKDELRRTDPTAESNDESNLEDPLLGDTGESTTQPSDHSSMLQMQVQDESQSDRDRSDSILLDNAEGGVKKSGELEEGRRRMPSDSVDKYVRRERGSGPDLHAETDVASGIPSAVYQDDVAAIGRANAAQSADNANEANEGNKAPMTDETQQANEGRDVLMTYETQQAFPDKLGRRHFEDERRAGAVSLSPSVGEEDRPRPENGDDIPETATASSVGSRGNTFVDTAVDQVRSSQAGHGARDRLQEDWVPPLAEVDDSDALAQKQFRRLKRRCEAAQRKLARMELVLPELEFMYEELSKRTPELQVRGGDGAGGGGSIEMVPRGFCWRRGTEEDAGILSNVTLGMAVGEVDKMPNDKNTKYLLRNHKGGEAESDVHRGDASHGEEGLEDPQTDEPQPPPVAGRAVAGIANMLADALDEAVDAGGAAEGGGGEEGQGAGIAFNFLNMDTTQTLHAVYLEVANARPKVKLPSYNYMRTVMLDIIYLKIHKEVNPMTRCWDSTGCTFITDGSTDRKNRPVMNFLAAGEQGAVLVTVTMSGRKKNAVALAKLWEQVMREIGLQRINAICTDNAEVNKKAAQILEWCKDKDVARIPWVPCGAHCCSLLLKDLANLSWIKGTVKTANTIWRALRWSGEKLRRRANLVYYTVRSEAWWSQVRKIVDIMHPIFQLLKRMDAEGTPPTNLVEYDDMIRRKLTNVVLTQKEREDVMEKVRDRVQMMRQPVHAAAFVLDPRRWNERWLFDQNSAVMQNAMRYFLRQIGGEWNSEEHSDLWAELMEFQKEPARVATEEVCTEPGKAMKKRKDEHMWKQPAVDDVRRLNPATWWAAHGGDVPTLQAIAIKILLGWLTGNQDCYDAATFKNKKYLEGHFDRDAVHWEHGRQYVFSQESFQRFKQDPSHRLFMNGLYFAVNMSQGAGVMTGLDSRALNLIAAKVSGDTRFRPRLLDQNTEYLSQLLEWSKGRIRCTMNTKQVLTLYAARREWADQVLFVQIEGGGKRSAMRSQASAVATDLSGSTSGPGDVSVGLANGEVKPEEDILSGDGGRGMDTEEVEDKQQQEGRV</sequence>
<dbReference type="EMBL" id="BFEA01000563">
    <property type="protein sequence ID" value="GBG86414.1"/>
    <property type="molecule type" value="Genomic_DNA"/>
</dbReference>
<feature type="region of interest" description="Disordered" evidence="2">
    <location>
        <begin position="450"/>
        <end position="512"/>
    </location>
</feature>
<feature type="compositionally biased region" description="Low complexity" evidence="2">
    <location>
        <begin position="638"/>
        <end position="661"/>
    </location>
</feature>
<evidence type="ECO:0000313" key="5">
    <source>
        <dbReference type="Proteomes" id="UP000265515"/>
    </source>
</evidence>
<dbReference type="SUPFAM" id="SSF53098">
    <property type="entry name" value="Ribonuclease H-like"/>
    <property type="match status" value="1"/>
</dbReference>
<feature type="compositionally biased region" description="Basic residues" evidence="2">
    <location>
        <begin position="111"/>
        <end position="131"/>
    </location>
</feature>
<feature type="region of interest" description="Disordered" evidence="2">
    <location>
        <begin position="864"/>
        <end position="902"/>
    </location>
</feature>
<keyword evidence="1" id="KW-0175">Coiled coil</keyword>
<dbReference type="OrthoDB" id="4951847at2759"/>
<feature type="region of interest" description="Disordered" evidence="2">
    <location>
        <begin position="1049"/>
        <end position="1084"/>
    </location>
</feature>
<name>A0A388LVR1_CHABU</name>
<feature type="region of interest" description="Disordered" evidence="2">
    <location>
        <begin position="627"/>
        <end position="791"/>
    </location>
</feature>
<reference evidence="4 5" key="1">
    <citation type="journal article" date="2018" name="Cell">
        <title>The Chara Genome: Secondary Complexity and Implications for Plant Terrestrialization.</title>
        <authorList>
            <person name="Nishiyama T."/>
            <person name="Sakayama H."/>
            <person name="Vries J.D."/>
            <person name="Buschmann H."/>
            <person name="Saint-Marcoux D."/>
            <person name="Ullrich K.K."/>
            <person name="Haas F.B."/>
            <person name="Vanderstraeten L."/>
            <person name="Becker D."/>
            <person name="Lang D."/>
            <person name="Vosolsobe S."/>
            <person name="Rombauts S."/>
            <person name="Wilhelmsson P.K.I."/>
            <person name="Janitza P."/>
            <person name="Kern R."/>
            <person name="Heyl A."/>
            <person name="Rumpler F."/>
            <person name="Villalobos L.I.A.C."/>
            <person name="Clay J.M."/>
            <person name="Skokan R."/>
            <person name="Toyoda A."/>
            <person name="Suzuki Y."/>
            <person name="Kagoshima H."/>
            <person name="Schijlen E."/>
            <person name="Tajeshwar N."/>
            <person name="Catarino B."/>
            <person name="Hetherington A.J."/>
            <person name="Saltykova A."/>
            <person name="Bonnot C."/>
            <person name="Breuninger H."/>
            <person name="Symeonidi A."/>
            <person name="Radhakrishnan G.V."/>
            <person name="Van Nieuwerburgh F."/>
            <person name="Deforce D."/>
            <person name="Chang C."/>
            <person name="Karol K.G."/>
            <person name="Hedrich R."/>
            <person name="Ulvskov P."/>
            <person name="Glockner G."/>
            <person name="Delwiche C.F."/>
            <person name="Petrasek J."/>
            <person name="Van de Peer Y."/>
            <person name="Friml J."/>
            <person name="Beilby M."/>
            <person name="Dolan L."/>
            <person name="Kohara Y."/>
            <person name="Sugano S."/>
            <person name="Fujiyama A."/>
            <person name="Delaux P.-M."/>
            <person name="Quint M."/>
            <person name="TheiBen G."/>
            <person name="Hagemann M."/>
            <person name="Harholt J."/>
            <person name="Dunand C."/>
            <person name="Zachgo S."/>
            <person name="Langdale J."/>
            <person name="Maumus F."/>
            <person name="Straeten D.V.D."/>
            <person name="Gould S.B."/>
            <person name="Rensing S.A."/>
        </authorList>
    </citation>
    <scope>NUCLEOTIDE SEQUENCE [LARGE SCALE GENOMIC DNA]</scope>
    <source>
        <strain evidence="4 5">S276</strain>
    </source>
</reference>
<feature type="region of interest" description="Disordered" evidence="2">
    <location>
        <begin position="810"/>
        <end position="833"/>
    </location>
</feature>
<evidence type="ECO:0000259" key="3">
    <source>
        <dbReference type="Pfam" id="PF04937"/>
    </source>
</evidence>
<accession>A0A388LVR1</accession>
<dbReference type="PANTHER" id="PTHR32166:SF123">
    <property type="entry name" value="BED-TYPE DOMAIN-CONTAINING PROTEIN"/>
    <property type="match status" value="1"/>
</dbReference>
<feature type="compositionally biased region" description="Polar residues" evidence="2">
    <location>
        <begin position="893"/>
        <end position="902"/>
    </location>
</feature>
<feature type="compositionally biased region" description="Basic and acidic residues" evidence="2">
    <location>
        <begin position="357"/>
        <end position="366"/>
    </location>
</feature>
<dbReference type="InterPro" id="IPR007021">
    <property type="entry name" value="DUF659"/>
</dbReference>
<feature type="compositionally biased region" description="Basic and acidic residues" evidence="2">
    <location>
        <begin position="750"/>
        <end position="787"/>
    </location>
</feature>
<evidence type="ECO:0000313" key="4">
    <source>
        <dbReference type="EMBL" id="GBG86414.1"/>
    </source>
</evidence>
<feature type="region of interest" description="Disordered" evidence="2">
    <location>
        <begin position="343"/>
        <end position="429"/>
    </location>
</feature>
<organism evidence="4 5">
    <name type="scientific">Chara braunii</name>
    <name type="common">Braun's stonewort</name>
    <dbReference type="NCBI Taxonomy" id="69332"/>
    <lineage>
        <taxon>Eukaryota</taxon>
        <taxon>Viridiplantae</taxon>
        <taxon>Streptophyta</taxon>
        <taxon>Charophyceae</taxon>
        <taxon>Charales</taxon>
        <taxon>Characeae</taxon>
        <taxon>Chara</taxon>
    </lineage>
</organism>
<feature type="compositionally biased region" description="Polar residues" evidence="2">
    <location>
        <begin position="810"/>
        <end position="821"/>
    </location>
</feature>
<feature type="compositionally biased region" description="Basic and acidic residues" evidence="2">
    <location>
        <begin position="1049"/>
        <end position="1067"/>
    </location>
</feature>
<feature type="compositionally biased region" description="Basic and acidic residues" evidence="2">
    <location>
        <begin position="458"/>
        <end position="479"/>
    </location>
</feature>
<feature type="compositionally biased region" description="Basic and acidic residues" evidence="2">
    <location>
        <begin position="683"/>
        <end position="692"/>
    </location>
</feature>
<evidence type="ECO:0000256" key="2">
    <source>
        <dbReference type="SAM" id="MobiDB-lite"/>
    </source>
</evidence>
<proteinExistence type="predicted"/>
<dbReference type="Gramene" id="GBG86414">
    <property type="protein sequence ID" value="GBG86414"/>
    <property type="gene ID" value="CBR_g41410"/>
</dbReference>
<dbReference type="PANTHER" id="PTHR32166">
    <property type="entry name" value="OSJNBA0013A04.12 PROTEIN"/>
    <property type="match status" value="1"/>
</dbReference>
<dbReference type="InterPro" id="IPR012337">
    <property type="entry name" value="RNaseH-like_sf"/>
</dbReference>
<gene>
    <name evidence="4" type="ORF">CBR_g41410</name>
</gene>
<feature type="region of interest" description="Disordered" evidence="2">
    <location>
        <begin position="1686"/>
        <end position="1737"/>
    </location>
</feature>
<feature type="region of interest" description="Disordered" evidence="2">
    <location>
        <begin position="41"/>
        <end position="63"/>
    </location>
</feature>
<keyword evidence="5" id="KW-1185">Reference proteome</keyword>
<evidence type="ECO:0000256" key="1">
    <source>
        <dbReference type="SAM" id="Coils"/>
    </source>
</evidence>
<feature type="coiled-coil region" evidence="1">
    <location>
        <begin position="569"/>
        <end position="596"/>
    </location>
</feature>
<protein>
    <recommendedName>
        <fullName evidence="3">DUF659 domain-containing protein</fullName>
    </recommendedName>
</protein>
<dbReference type="Proteomes" id="UP000265515">
    <property type="component" value="Unassembled WGS sequence"/>
</dbReference>
<feature type="domain" description="DUF659" evidence="3">
    <location>
        <begin position="1151"/>
        <end position="1305"/>
    </location>
</feature>